<dbReference type="Proteomes" id="UP000234641">
    <property type="component" value="Unassembled WGS sequence"/>
</dbReference>
<organism evidence="2 3">
    <name type="scientific">Brevibacterium linens ATCC 9172</name>
    <dbReference type="NCBI Taxonomy" id="1255617"/>
    <lineage>
        <taxon>Bacteria</taxon>
        <taxon>Bacillati</taxon>
        <taxon>Actinomycetota</taxon>
        <taxon>Actinomycetes</taxon>
        <taxon>Micrococcales</taxon>
        <taxon>Brevibacteriaceae</taxon>
        <taxon>Brevibacterium</taxon>
    </lineage>
</organism>
<keyword evidence="1" id="KW-0812">Transmembrane</keyword>
<feature type="transmembrane region" description="Helical" evidence="1">
    <location>
        <begin position="20"/>
        <end position="41"/>
    </location>
</feature>
<evidence type="ECO:0000256" key="1">
    <source>
        <dbReference type="SAM" id="Phobius"/>
    </source>
</evidence>
<evidence type="ECO:0000313" key="3">
    <source>
        <dbReference type="Proteomes" id="UP000234641"/>
    </source>
</evidence>
<keyword evidence="1" id="KW-0472">Membrane</keyword>
<dbReference type="InterPro" id="IPR021443">
    <property type="entry name" value="DUF3093"/>
</dbReference>
<evidence type="ECO:0000313" key="2">
    <source>
        <dbReference type="EMBL" id="SMX62693.1"/>
    </source>
</evidence>
<protein>
    <recommendedName>
        <fullName evidence="4">DUF3093 domain-containing protein</fullName>
    </recommendedName>
</protein>
<feature type="transmembrane region" description="Helical" evidence="1">
    <location>
        <begin position="47"/>
        <end position="69"/>
    </location>
</feature>
<accession>A0A2H1HID6</accession>
<keyword evidence="1" id="KW-1133">Transmembrane helix</keyword>
<evidence type="ECO:0008006" key="4">
    <source>
        <dbReference type="Google" id="ProtNLM"/>
    </source>
</evidence>
<dbReference type="AlphaFoldDB" id="A0A2H1HID6"/>
<dbReference type="RefSeq" id="WP_101553383.1">
    <property type="nucleotide sequence ID" value="NZ_FXYY01000001.1"/>
</dbReference>
<proteinExistence type="predicted"/>
<reference evidence="2 3" key="1">
    <citation type="submission" date="2017-03" db="EMBL/GenBank/DDBJ databases">
        <authorList>
            <person name="Afonso C.L."/>
            <person name="Miller P.J."/>
            <person name="Scott M.A."/>
            <person name="Spackman E."/>
            <person name="Goraichik I."/>
            <person name="Dimitrov K.M."/>
            <person name="Suarez D.L."/>
            <person name="Swayne D.E."/>
        </authorList>
    </citation>
    <scope>NUCLEOTIDE SEQUENCE [LARGE SCALE GENOMIC DNA]</scope>
    <source>
        <strain evidence="2 3">ATCC 9172</strain>
    </source>
</reference>
<dbReference type="Pfam" id="PF11292">
    <property type="entry name" value="DUF3093"/>
    <property type="match status" value="1"/>
</dbReference>
<gene>
    <name evidence="2" type="ORF">BLIN9172_00113</name>
</gene>
<dbReference type="EMBL" id="FXYY01000001">
    <property type="protein sequence ID" value="SMX62693.1"/>
    <property type="molecule type" value="Genomic_DNA"/>
</dbReference>
<sequence length="151" mass="16791">MAATQSGTHVVFQEKVRPSIGMWILVVVAALSTALMVMPVWQLGTVVLPVVSFVLFAWWLNSLTVSIIVTERQLFVGEAHIDRRFVPGAVAFVGEEARRARGVDLDARAFLKIRPWAKSVVRIDLDDDTDPTPYWLVSSRRPHELAAALTP</sequence>
<name>A0A2H1HID6_BRELN</name>